<protein>
    <submittedName>
        <fullName evidence="2">Uncharacterized protein</fullName>
    </submittedName>
</protein>
<feature type="transmembrane region" description="Helical" evidence="1">
    <location>
        <begin position="20"/>
        <end position="43"/>
    </location>
</feature>
<evidence type="ECO:0000313" key="2">
    <source>
        <dbReference type="EMBL" id="KKS83524.1"/>
    </source>
</evidence>
<keyword evidence="1" id="KW-1133">Transmembrane helix</keyword>
<name>A0A0G1CDN8_9BACT</name>
<proteinExistence type="predicted"/>
<comment type="caution">
    <text evidence="2">The sequence shown here is derived from an EMBL/GenBank/DDBJ whole genome shotgun (WGS) entry which is preliminary data.</text>
</comment>
<dbReference type="AlphaFoldDB" id="A0A0G1CDN8"/>
<gene>
    <name evidence="2" type="ORF">UV59_C0037G0013</name>
</gene>
<dbReference type="Proteomes" id="UP000034543">
    <property type="component" value="Unassembled WGS sequence"/>
</dbReference>
<evidence type="ECO:0000313" key="3">
    <source>
        <dbReference type="Proteomes" id="UP000034543"/>
    </source>
</evidence>
<evidence type="ECO:0000256" key="1">
    <source>
        <dbReference type="SAM" id="Phobius"/>
    </source>
</evidence>
<accession>A0A0G1CDN8</accession>
<organism evidence="2 3">
    <name type="scientific">Candidatus Gottesmanbacteria bacterium GW2011_GWA1_43_11</name>
    <dbReference type="NCBI Taxonomy" id="1618436"/>
    <lineage>
        <taxon>Bacteria</taxon>
        <taxon>Candidatus Gottesmaniibacteriota</taxon>
    </lineage>
</organism>
<reference evidence="2 3" key="1">
    <citation type="journal article" date="2015" name="Nature">
        <title>rRNA introns, odd ribosomes, and small enigmatic genomes across a large radiation of phyla.</title>
        <authorList>
            <person name="Brown C.T."/>
            <person name="Hug L.A."/>
            <person name="Thomas B.C."/>
            <person name="Sharon I."/>
            <person name="Castelle C.J."/>
            <person name="Singh A."/>
            <person name="Wilkins M.J."/>
            <person name="Williams K.H."/>
            <person name="Banfield J.F."/>
        </authorList>
    </citation>
    <scope>NUCLEOTIDE SEQUENCE [LARGE SCALE GENOMIC DNA]</scope>
</reference>
<keyword evidence="1" id="KW-0812">Transmembrane</keyword>
<dbReference type="EMBL" id="LCFB01000037">
    <property type="protein sequence ID" value="KKS83524.1"/>
    <property type="molecule type" value="Genomic_DNA"/>
</dbReference>
<sequence length="107" mass="10726">MLGDAEAFGDDAGLADVEALGVVLGVAFGLAFGLALIEAAGVAETVADGEASKLGSGLTNTIRADSLSSASGEIVAEFRLAKNKAPPPTNANTTRIETTMRTTVFLG</sequence>
<keyword evidence="1" id="KW-0472">Membrane</keyword>